<name>A0A938Y4I2_9BACL</name>
<reference evidence="2" key="1">
    <citation type="submission" date="2021-01" db="EMBL/GenBank/DDBJ databases">
        <title>Genomic Encyclopedia of Type Strains, Phase IV (KMG-IV): sequencing the most valuable type-strain genomes for metagenomic binning, comparative biology and taxonomic classification.</title>
        <authorList>
            <person name="Goeker M."/>
        </authorList>
    </citation>
    <scope>NUCLEOTIDE SEQUENCE</scope>
    <source>
        <strain evidence="2">DSM 25523</strain>
    </source>
</reference>
<evidence type="ECO:0000313" key="2">
    <source>
        <dbReference type="EMBL" id="MBM7592154.1"/>
    </source>
</evidence>
<proteinExistence type="predicted"/>
<accession>A0A938Y4I2</accession>
<feature type="transmembrane region" description="Helical" evidence="1">
    <location>
        <begin position="12"/>
        <end position="35"/>
    </location>
</feature>
<comment type="caution">
    <text evidence="2">The sequence shown here is derived from an EMBL/GenBank/DDBJ whole genome shotgun (WGS) entry which is preliminary data.</text>
</comment>
<sequence length="77" mass="8720">MPFHAPPGFIWTVIYCSTVDCSPFLFGLLVSMTAYREGEELATLKGGGSFYLLNKKQIVSCHGYRGKQNHAKWRKHV</sequence>
<gene>
    <name evidence="2" type="ORF">JOD01_003810</name>
</gene>
<dbReference type="EMBL" id="JAFBEB010000020">
    <property type="protein sequence ID" value="MBM7592154.1"/>
    <property type="molecule type" value="Genomic_DNA"/>
</dbReference>
<keyword evidence="1" id="KW-1133">Transmembrane helix</keyword>
<organism evidence="2 3">
    <name type="scientific">Brevibacillus fulvus</name>
    <dbReference type="NCBI Taxonomy" id="1125967"/>
    <lineage>
        <taxon>Bacteria</taxon>
        <taxon>Bacillati</taxon>
        <taxon>Bacillota</taxon>
        <taxon>Bacilli</taxon>
        <taxon>Bacillales</taxon>
        <taxon>Paenibacillaceae</taxon>
        <taxon>Brevibacillus</taxon>
    </lineage>
</organism>
<dbReference type="AlphaFoldDB" id="A0A938Y4I2"/>
<dbReference type="Proteomes" id="UP000717624">
    <property type="component" value="Unassembled WGS sequence"/>
</dbReference>
<evidence type="ECO:0000256" key="1">
    <source>
        <dbReference type="SAM" id="Phobius"/>
    </source>
</evidence>
<evidence type="ECO:0000313" key="3">
    <source>
        <dbReference type="Proteomes" id="UP000717624"/>
    </source>
</evidence>
<keyword evidence="1" id="KW-0472">Membrane</keyword>
<keyword evidence="1" id="KW-0812">Transmembrane</keyword>
<keyword evidence="3" id="KW-1185">Reference proteome</keyword>
<protein>
    <submittedName>
        <fullName evidence="2">Uncharacterized protein</fullName>
    </submittedName>
</protein>